<dbReference type="HOGENOM" id="CLU_3093947_0_0_2"/>
<proteinExistence type="predicted"/>
<protein>
    <submittedName>
        <fullName evidence="1">Uncharacterized protein</fullName>
    </submittedName>
</protein>
<dbReference type="AlphaFoldDB" id="S0ARH3"/>
<dbReference type="Proteomes" id="UP000014660">
    <property type="component" value="Chromosome"/>
</dbReference>
<reference evidence="1 2" key="1">
    <citation type="journal article" date="2007" name="Proc. Natl. Acad. Sci. U.S.A.">
        <title>Genome dynamics in a natural archaeal population.</title>
        <authorList>
            <person name="Allen E.E."/>
            <person name="Tyson G.W."/>
            <person name="Whitaker R.J."/>
            <person name="Detter J.C."/>
            <person name="Richardson P.M."/>
            <person name="Banfield J.F."/>
        </authorList>
    </citation>
    <scope>NUCLEOTIDE SEQUENCE [LARGE SCALE GENOMIC DNA]</scope>
    <source>
        <strain evidence="2">fer1</strain>
    </source>
</reference>
<name>S0ARH3_FERAC</name>
<organism evidence="1 2">
    <name type="scientific">Ferroplasma acidarmanus Fer1</name>
    <dbReference type="NCBI Taxonomy" id="333146"/>
    <lineage>
        <taxon>Archaea</taxon>
        <taxon>Methanobacteriati</taxon>
        <taxon>Thermoplasmatota</taxon>
        <taxon>Thermoplasmata</taxon>
        <taxon>Thermoplasmatales</taxon>
        <taxon>Ferroplasmaceae</taxon>
        <taxon>Ferroplasma</taxon>
    </lineage>
</organism>
<evidence type="ECO:0000313" key="2">
    <source>
        <dbReference type="Proteomes" id="UP000014660"/>
    </source>
</evidence>
<accession>S0ARH3</accession>
<gene>
    <name evidence="1" type="ORF">FACI_IFERC00001G1805</name>
</gene>
<dbReference type="KEGG" id="fac:FACI_IFERC01G1805"/>
<evidence type="ECO:0000313" key="1">
    <source>
        <dbReference type="EMBL" id="AGO61783.1"/>
    </source>
</evidence>
<dbReference type="EMBL" id="CP004145">
    <property type="protein sequence ID" value="AGO61783.1"/>
    <property type="molecule type" value="Genomic_DNA"/>
</dbReference>
<keyword evidence="2" id="KW-1185">Reference proteome</keyword>
<sequence>MQKENYDIPAIRYYPTVSATTGSGDIFYYTIFQLVEYPLLNLKRMVMQLYT</sequence>